<sequence length="255" mass="29357">SSTHNTRIERLWVEVGSQFGRAWRAFFFRLEGLHGLDRKNRHHLWLLHTLFLDEINNDCKEFQENWNAHPISGEGHDCSPNDLIFLGRLEHGAYEDCPDVHVDLLNRCYGVHGKPIERQTHQTGAGHPADEEETLGTEEGKEWHGIHGETDTDNEEWAGIFNQEAIEAPKHADPFQSGYYRSAFTTALEQLKESGQIPTGYGIHHTEWDAGYPSFGVIRSGRRGRKELRIALPDSIWRPRSLRWVQGLYLMNQLI</sequence>
<evidence type="ECO:0000256" key="1">
    <source>
        <dbReference type="SAM" id="MobiDB-lite"/>
    </source>
</evidence>
<gene>
    <name evidence="3" type="ORF">C8J55DRAFT_407249</name>
</gene>
<comment type="caution">
    <text evidence="3">The sequence shown here is derived from an EMBL/GenBank/DDBJ whole genome shotgun (WGS) entry which is preliminary data.</text>
</comment>
<organism evidence="3 4">
    <name type="scientific">Lentinula lateritia</name>
    <dbReference type="NCBI Taxonomy" id="40482"/>
    <lineage>
        <taxon>Eukaryota</taxon>
        <taxon>Fungi</taxon>
        <taxon>Dikarya</taxon>
        <taxon>Basidiomycota</taxon>
        <taxon>Agaricomycotina</taxon>
        <taxon>Agaricomycetes</taxon>
        <taxon>Agaricomycetidae</taxon>
        <taxon>Agaricales</taxon>
        <taxon>Marasmiineae</taxon>
        <taxon>Omphalotaceae</taxon>
        <taxon>Lentinula</taxon>
    </lineage>
</organism>
<dbReference type="Proteomes" id="UP001150238">
    <property type="component" value="Unassembled WGS sequence"/>
</dbReference>
<reference evidence="3" key="2">
    <citation type="journal article" date="2023" name="Proc. Natl. Acad. Sci. U.S.A.">
        <title>A global phylogenomic analysis of the shiitake genus Lentinula.</title>
        <authorList>
            <person name="Sierra-Patev S."/>
            <person name="Min B."/>
            <person name="Naranjo-Ortiz M."/>
            <person name="Looney B."/>
            <person name="Konkel Z."/>
            <person name="Slot J.C."/>
            <person name="Sakamoto Y."/>
            <person name="Steenwyk J.L."/>
            <person name="Rokas A."/>
            <person name="Carro J."/>
            <person name="Camarero S."/>
            <person name="Ferreira P."/>
            <person name="Molpeceres G."/>
            <person name="Ruiz-Duenas F.J."/>
            <person name="Serrano A."/>
            <person name="Henrissat B."/>
            <person name="Drula E."/>
            <person name="Hughes K.W."/>
            <person name="Mata J.L."/>
            <person name="Ishikawa N.K."/>
            <person name="Vargas-Isla R."/>
            <person name="Ushijima S."/>
            <person name="Smith C.A."/>
            <person name="Donoghue J."/>
            <person name="Ahrendt S."/>
            <person name="Andreopoulos W."/>
            <person name="He G."/>
            <person name="LaButti K."/>
            <person name="Lipzen A."/>
            <person name="Ng V."/>
            <person name="Riley R."/>
            <person name="Sandor L."/>
            <person name="Barry K."/>
            <person name="Martinez A.T."/>
            <person name="Xiao Y."/>
            <person name="Gibbons J.G."/>
            <person name="Terashima K."/>
            <person name="Grigoriev I.V."/>
            <person name="Hibbett D."/>
        </authorList>
    </citation>
    <scope>NUCLEOTIDE SEQUENCE</scope>
    <source>
        <strain evidence="3">Sp2 HRB7682 ss15</strain>
    </source>
</reference>
<evidence type="ECO:0000313" key="4">
    <source>
        <dbReference type="Proteomes" id="UP001150238"/>
    </source>
</evidence>
<feature type="non-terminal residue" evidence="3">
    <location>
        <position position="1"/>
    </location>
</feature>
<evidence type="ECO:0000259" key="2">
    <source>
        <dbReference type="Pfam" id="PF24764"/>
    </source>
</evidence>
<dbReference type="Pfam" id="PF24764">
    <property type="entry name" value="rva_4"/>
    <property type="match status" value="1"/>
</dbReference>
<feature type="region of interest" description="Disordered" evidence="1">
    <location>
        <begin position="119"/>
        <end position="149"/>
    </location>
</feature>
<accession>A0A9W8ZTT5</accession>
<feature type="domain" description="Integrase core" evidence="2">
    <location>
        <begin position="2"/>
        <end position="91"/>
    </location>
</feature>
<feature type="non-terminal residue" evidence="3">
    <location>
        <position position="255"/>
    </location>
</feature>
<dbReference type="InterPro" id="IPR058913">
    <property type="entry name" value="Integrase_dom_put"/>
</dbReference>
<evidence type="ECO:0000313" key="3">
    <source>
        <dbReference type="EMBL" id="KAJ4465421.1"/>
    </source>
</evidence>
<name>A0A9W8ZTT5_9AGAR</name>
<dbReference type="EMBL" id="JANVFS010000051">
    <property type="protein sequence ID" value="KAJ4465421.1"/>
    <property type="molecule type" value="Genomic_DNA"/>
</dbReference>
<reference evidence="3" key="1">
    <citation type="submission" date="2022-08" db="EMBL/GenBank/DDBJ databases">
        <authorList>
            <consortium name="DOE Joint Genome Institute"/>
            <person name="Min B."/>
            <person name="Riley R."/>
            <person name="Sierra-Patev S."/>
            <person name="Naranjo-Ortiz M."/>
            <person name="Looney B."/>
            <person name="Konkel Z."/>
            <person name="Slot J.C."/>
            <person name="Sakamoto Y."/>
            <person name="Steenwyk J.L."/>
            <person name="Rokas A."/>
            <person name="Carro J."/>
            <person name="Camarero S."/>
            <person name="Ferreira P."/>
            <person name="Molpeceres G."/>
            <person name="Ruiz-Duenas F.J."/>
            <person name="Serrano A."/>
            <person name="Henrissat B."/>
            <person name="Drula E."/>
            <person name="Hughes K.W."/>
            <person name="Mata J.L."/>
            <person name="Ishikawa N.K."/>
            <person name="Vargas-Isla R."/>
            <person name="Ushijima S."/>
            <person name="Smith C.A."/>
            <person name="Ahrendt S."/>
            <person name="Andreopoulos W."/>
            <person name="He G."/>
            <person name="Labutti K."/>
            <person name="Lipzen A."/>
            <person name="Ng V."/>
            <person name="Sandor L."/>
            <person name="Barry K."/>
            <person name="Martinez A.T."/>
            <person name="Xiao Y."/>
            <person name="Gibbons J.G."/>
            <person name="Terashima K."/>
            <person name="Hibbett D.S."/>
            <person name="Grigoriev I.V."/>
        </authorList>
    </citation>
    <scope>NUCLEOTIDE SEQUENCE</scope>
    <source>
        <strain evidence="3">Sp2 HRB7682 ss15</strain>
    </source>
</reference>
<dbReference type="AlphaFoldDB" id="A0A9W8ZTT5"/>
<protein>
    <recommendedName>
        <fullName evidence="2">Integrase core domain-containing protein</fullName>
    </recommendedName>
</protein>
<proteinExistence type="predicted"/>
<feature type="compositionally biased region" description="Basic and acidic residues" evidence="1">
    <location>
        <begin position="138"/>
        <end position="149"/>
    </location>
</feature>